<accession>A0ABV0KRT5</accession>
<evidence type="ECO:0008006" key="3">
    <source>
        <dbReference type="Google" id="ProtNLM"/>
    </source>
</evidence>
<dbReference type="Proteomes" id="UP001476950">
    <property type="component" value="Unassembled WGS sequence"/>
</dbReference>
<evidence type="ECO:0000313" key="2">
    <source>
        <dbReference type="Proteomes" id="UP001476950"/>
    </source>
</evidence>
<name>A0ABV0KRT5_9CYAN</name>
<dbReference type="InterPro" id="IPR011050">
    <property type="entry name" value="Pectin_lyase_fold/virulence"/>
</dbReference>
<reference evidence="1 2" key="1">
    <citation type="submission" date="2022-04" db="EMBL/GenBank/DDBJ databases">
        <title>Positive selection, recombination, and allopatry shape intraspecific diversity of widespread and dominant cyanobacteria.</title>
        <authorList>
            <person name="Wei J."/>
            <person name="Shu W."/>
            <person name="Hu C."/>
        </authorList>
    </citation>
    <scope>NUCLEOTIDE SEQUENCE [LARGE SCALE GENOMIC DNA]</scope>
    <source>
        <strain evidence="1 2">AS-A4</strain>
    </source>
</reference>
<comment type="caution">
    <text evidence="1">The sequence shown here is derived from an EMBL/GenBank/DDBJ whole genome shotgun (WGS) entry which is preliminary data.</text>
</comment>
<sequence>MISGNGASRVFQMGMEPIFDWENVRLIPTNAPTVALSGMTIANGFLRRAAGGGILNYGNLTLTNSTVQNNSVTYGSGGGIYNGGTLKIIKSLMQHNTSTVSGGGIENDGRLEVISSTVNNNSSSGAGGGIDSGGHLTVIGSTIIDNYSGTNGDGVDTALFNRTTTIKNTTIARNTASDSTHDVNGSFTSQGGNRIGMGDQALIVRVSSDRIGTTNARLQPLSNLTVDTLVDESDNNFGAGDLSLREALSLISAGGTINFAGNLSGTIMLNLGELLVEKNVTINGFGAERLTITALCKFVKYTYKIQNCSISPASMRLYACDLRQKKCRPLQQR</sequence>
<protein>
    <recommendedName>
        <fullName evidence="3">Right handed beta helix domain-containing protein</fullName>
    </recommendedName>
</protein>
<keyword evidence="2" id="KW-1185">Reference proteome</keyword>
<evidence type="ECO:0000313" key="1">
    <source>
        <dbReference type="EMBL" id="MEP1061915.1"/>
    </source>
</evidence>
<gene>
    <name evidence="1" type="ORF">NDI38_26430</name>
</gene>
<dbReference type="EMBL" id="JAMPLM010000047">
    <property type="protein sequence ID" value="MEP1061915.1"/>
    <property type="molecule type" value="Genomic_DNA"/>
</dbReference>
<proteinExistence type="predicted"/>
<organism evidence="1 2">
    <name type="scientific">Stenomitos frigidus AS-A4</name>
    <dbReference type="NCBI Taxonomy" id="2933935"/>
    <lineage>
        <taxon>Bacteria</taxon>
        <taxon>Bacillati</taxon>
        <taxon>Cyanobacteriota</taxon>
        <taxon>Cyanophyceae</taxon>
        <taxon>Leptolyngbyales</taxon>
        <taxon>Leptolyngbyaceae</taxon>
        <taxon>Stenomitos</taxon>
    </lineage>
</organism>
<dbReference type="SUPFAM" id="SSF51126">
    <property type="entry name" value="Pectin lyase-like"/>
    <property type="match status" value="1"/>
</dbReference>